<keyword evidence="11" id="KW-1185">Reference proteome</keyword>
<dbReference type="EMBL" id="JAMPKM010000001">
    <property type="protein sequence ID" value="MEP0816080.1"/>
    <property type="molecule type" value="Genomic_DNA"/>
</dbReference>
<feature type="binding site" evidence="8">
    <location>
        <position position="71"/>
    </location>
    <ligand>
        <name>Mg(2+)</name>
        <dbReference type="ChEBI" id="CHEBI:18420"/>
    </ligand>
</feature>
<comment type="cofactor">
    <cofactor evidence="8">
        <name>Mg(2+)</name>
        <dbReference type="ChEBI" id="CHEBI:18420"/>
    </cofactor>
</comment>
<dbReference type="InterPro" id="IPR008278">
    <property type="entry name" value="4-PPantetheinyl_Trfase_dom"/>
</dbReference>
<keyword evidence="7 8" id="KW-0275">Fatty acid biosynthesis</keyword>
<evidence type="ECO:0000256" key="1">
    <source>
        <dbReference type="ARBA" id="ARBA00022516"/>
    </source>
</evidence>
<dbReference type="Proteomes" id="UP001464891">
    <property type="component" value="Unassembled WGS sequence"/>
</dbReference>
<dbReference type="EC" id="2.7.8.7" evidence="8"/>
<evidence type="ECO:0000256" key="5">
    <source>
        <dbReference type="ARBA" id="ARBA00022842"/>
    </source>
</evidence>
<keyword evidence="5 8" id="KW-0460">Magnesium</keyword>
<evidence type="ECO:0000259" key="9">
    <source>
        <dbReference type="Pfam" id="PF01648"/>
    </source>
</evidence>
<feature type="domain" description="4'-phosphopantetheinyl transferase" evidence="9">
    <location>
        <begin position="5"/>
        <end position="134"/>
    </location>
</feature>
<keyword evidence="2 8" id="KW-0808">Transferase</keyword>
<evidence type="ECO:0000256" key="4">
    <source>
        <dbReference type="ARBA" id="ARBA00022832"/>
    </source>
</evidence>
<keyword evidence="3 8" id="KW-0479">Metal-binding</keyword>
<comment type="caution">
    <text evidence="10">The sequence shown here is derived from an EMBL/GenBank/DDBJ whole genome shotgun (WGS) entry which is preliminary data.</text>
</comment>
<name>A0ABV0J4K3_9CYAN</name>
<evidence type="ECO:0000313" key="11">
    <source>
        <dbReference type="Proteomes" id="UP001464891"/>
    </source>
</evidence>
<dbReference type="SUPFAM" id="SSF56214">
    <property type="entry name" value="4'-phosphopantetheinyl transferase"/>
    <property type="match status" value="1"/>
</dbReference>
<gene>
    <name evidence="8 10" type="primary">acpS</name>
    <name evidence="10" type="ORF">NC998_03105</name>
</gene>
<dbReference type="InterPro" id="IPR037143">
    <property type="entry name" value="4-PPantetheinyl_Trfase_dom_sf"/>
</dbReference>
<protein>
    <recommendedName>
        <fullName evidence="8">Holo-[acyl-carrier-protein] synthase</fullName>
        <shortName evidence="8">Holo-ACP synthase</shortName>
        <ecNumber evidence="8">2.7.8.7</ecNumber>
    </recommendedName>
    <alternativeName>
        <fullName evidence="8">4'-phosphopantetheinyl transferase AcpS</fullName>
    </alternativeName>
</protein>
<dbReference type="Gene3D" id="3.90.470.20">
    <property type="entry name" value="4'-phosphopantetheinyl transferase domain"/>
    <property type="match status" value="1"/>
</dbReference>
<reference evidence="10 11" key="1">
    <citation type="submission" date="2022-04" db="EMBL/GenBank/DDBJ databases">
        <title>Positive selection, recombination, and allopatry shape intraspecific diversity of widespread and dominant cyanobacteria.</title>
        <authorList>
            <person name="Wei J."/>
            <person name="Shu W."/>
            <person name="Hu C."/>
        </authorList>
    </citation>
    <scope>NUCLEOTIDE SEQUENCE [LARGE SCALE GENOMIC DNA]</scope>
    <source>
        <strain evidence="10 11">GB2-A4</strain>
    </source>
</reference>
<sequence length="140" mass="15405">MNIRLGTDIVYIPRIQAALDRFGERFLQRVYTPAEQQDAGALIQVPVPVGLRDKQTDVSASRLAGRWAAKEAVAKALGTGWRGLRYTDIEVQRQPSGQPKVCLYGAAAIAVSTWGDYHWQVSLSHDGDYAIATAIAFCRD</sequence>
<feature type="binding site" evidence="8">
    <location>
        <position position="8"/>
    </location>
    <ligand>
        <name>Mg(2+)</name>
        <dbReference type="ChEBI" id="CHEBI:18420"/>
    </ligand>
</feature>
<evidence type="ECO:0000313" key="10">
    <source>
        <dbReference type="EMBL" id="MEP0816080.1"/>
    </source>
</evidence>
<dbReference type="HAMAP" id="MF_00101">
    <property type="entry name" value="AcpS"/>
    <property type="match status" value="1"/>
</dbReference>
<comment type="function">
    <text evidence="8">Transfers the 4'-phosphopantetheine moiety from coenzyme A to a Ser of acyl-carrier-protein.</text>
</comment>
<comment type="subcellular location">
    <subcellularLocation>
        <location evidence="8">Cytoplasm</location>
    </subcellularLocation>
</comment>
<keyword evidence="4 8" id="KW-0276">Fatty acid metabolism</keyword>
<dbReference type="NCBIfam" id="TIGR00516">
    <property type="entry name" value="acpS"/>
    <property type="match status" value="1"/>
</dbReference>
<dbReference type="RefSeq" id="WP_190431759.1">
    <property type="nucleotide sequence ID" value="NZ_JAMPKM010000001.1"/>
</dbReference>
<dbReference type="Pfam" id="PF01648">
    <property type="entry name" value="ACPS"/>
    <property type="match status" value="1"/>
</dbReference>
<organism evidence="10 11">
    <name type="scientific">Trichocoleus desertorum GB2-A4</name>
    <dbReference type="NCBI Taxonomy" id="2933944"/>
    <lineage>
        <taxon>Bacteria</taxon>
        <taxon>Bacillati</taxon>
        <taxon>Cyanobacteriota</taxon>
        <taxon>Cyanophyceae</taxon>
        <taxon>Leptolyngbyales</taxon>
        <taxon>Trichocoleusaceae</taxon>
        <taxon>Trichocoleus</taxon>
    </lineage>
</organism>
<dbReference type="InterPro" id="IPR004568">
    <property type="entry name" value="Ppantetheine-prot_Trfase_dom"/>
</dbReference>
<evidence type="ECO:0000256" key="6">
    <source>
        <dbReference type="ARBA" id="ARBA00023098"/>
    </source>
</evidence>
<evidence type="ECO:0000256" key="8">
    <source>
        <dbReference type="HAMAP-Rule" id="MF_00101"/>
    </source>
</evidence>
<keyword evidence="6 8" id="KW-0443">Lipid metabolism</keyword>
<accession>A0ABV0J4K3</accession>
<keyword evidence="8" id="KW-0963">Cytoplasm</keyword>
<comment type="similarity">
    <text evidence="8">Belongs to the P-Pant transferase superfamily. AcpS family.</text>
</comment>
<evidence type="ECO:0000256" key="3">
    <source>
        <dbReference type="ARBA" id="ARBA00022723"/>
    </source>
</evidence>
<dbReference type="GO" id="GO:0008897">
    <property type="term" value="F:holo-[acyl-carrier-protein] synthase activity"/>
    <property type="evidence" value="ECO:0007669"/>
    <property type="project" value="UniProtKB-EC"/>
</dbReference>
<evidence type="ECO:0000256" key="2">
    <source>
        <dbReference type="ARBA" id="ARBA00022679"/>
    </source>
</evidence>
<evidence type="ECO:0000256" key="7">
    <source>
        <dbReference type="ARBA" id="ARBA00023160"/>
    </source>
</evidence>
<dbReference type="NCBIfam" id="TIGR00556">
    <property type="entry name" value="pantethn_trn"/>
    <property type="match status" value="1"/>
</dbReference>
<proteinExistence type="inferred from homology"/>
<comment type="catalytic activity">
    <reaction evidence="8">
        <text>apo-[ACP] + CoA = holo-[ACP] + adenosine 3',5'-bisphosphate + H(+)</text>
        <dbReference type="Rhea" id="RHEA:12068"/>
        <dbReference type="Rhea" id="RHEA-COMP:9685"/>
        <dbReference type="Rhea" id="RHEA-COMP:9690"/>
        <dbReference type="ChEBI" id="CHEBI:15378"/>
        <dbReference type="ChEBI" id="CHEBI:29999"/>
        <dbReference type="ChEBI" id="CHEBI:57287"/>
        <dbReference type="ChEBI" id="CHEBI:58343"/>
        <dbReference type="ChEBI" id="CHEBI:64479"/>
        <dbReference type="EC" id="2.7.8.7"/>
    </reaction>
</comment>
<dbReference type="InterPro" id="IPR002582">
    <property type="entry name" value="ACPS"/>
</dbReference>
<keyword evidence="1 8" id="KW-0444">Lipid biosynthesis</keyword>